<dbReference type="OrthoDB" id="289038at2759"/>
<accession>A0A7I8X1Y3</accession>
<evidence type="ECO:0000313" key="3">
    <source>
        <dbReference type="EMBL" id="CAD5234802.1"/>
    </source>
</evidence>
<name>A0A7I8X1Y3_BURXY</name>
<dbReference type="PROSITE" id="PS50144">
    <property type="entry name" value="MATH"/>
    <property type="match status" value="1"/>
</dbReference>
<sequence length="1105" mass="126901">MNPEPGFSFESNFMKPAEFEHQEEGEPPIDDMTSYESTDGEDCSEFCRKKRLKFLQSSSTTRMDEIDKSLANEYETDFEVVVHYFHGKKPQDEVEYFSVEYLRCRYQAHSVAAPPRRLGIILRNAKKLREPVRSGICYVNNIPWRLTLIPRSTGCKDKNEPVMGIFVQCCVDSYSDLWKCNAQAEIILKGNTDFKRRTSHYYTPKESDWGYSSFITLKELFNDKEGYLKAGAVGVEVILNNVEATGIMGLSQFREKISKYRKISEMQRDKGFTDKAIECITQGIELCERYSDIQSLRELLQYKNDLINHKLEESIKRIESGTVKATIDASCIVKGSVPNEAGKLINKTARALTERKKKSAVVKTSNVKSSPLKCTECVQKAPAVNKVNQKSSSTPREGSRPEVPLCKPSTSKSPSLNSLVNEVSQRMRDNPPVDADAGCGSAMAQPRNNEKENSKNTSSMCVDLDRGDPVVIIDLILHPPELGHATEHIMLKHEVSEILSVEEIIEDVVGRYVEEWQDDPNMKRFIPELKRVAYGDEFAKLMSNILDNINRKHLERLSKDEYDTDQDILMLYQQSTIAKSSEEKKHVREEILKCLSKKKKLREIATNFFQPEKKESSALAIPADIYCDKCREKVKDIFKDYGKRFHRKLIQFLKFVRNYYYSTEFTTAYSSILRGVKDSVCKKGMDADCKIEEFPIKVEAALQYFERWDPLSGNPLELLIHFHYILDVVFLPIDSFLPQFNRMTKDLKAQNQTLIKEFEKEKLMTEEIKDRLQILKEEHGKVESSTRHLKEENKKYKKKEKSFISEIEKYRKRLQSAEDHLKVAHHELDETKEKSKSEQSLKDSKKRLQSEVKENQSTIKQLRDQLEKSKECCKKLEQKKVANPVCNKPSESSRIKQLEKELDEYKLKEKINELEKALVVADLSLKLIQKRKKEGSLSYENSRELDTQELCWSSYEEEVVRYMEEMKASHENPDLPPSNLRMPVAPSLLKIPPVIVVQKVVEKNNLLSGCHNSCCTLPWQYEIVKSCCTVSGTVGLCLLPRPLATHQFDDEDSGSVQNFNGIEANGGTSRQEERDQEPGHPSRGIREQSEITLAPQPTKFIGARG</sequence>
<organism evidence="3 4">
    <name type="scientific">Bursaphelenchus xylophilus</name>
    <name type="common">Pinewood nematode worm</name>
    <name type="synonym">Aphelenchoides xylophilus</name>
    <dbReference type="NCBI Taxonomy" id="6326"/>
    <lineage>
        <taxon>Eukaryota</taxon>
        <taxon>Metazoa</taxon>
        <taxon>Ecdysozoa</taxon>
        <taxon>Nematoda</taxon>
        <taxon>Chromadorea</taxon>
        <taxon>Rhabditida</taxon>
        <taxon>Tylenchina</taxon>
        <taxon>Tylenchomorpha</taxon>
        <taxon>Aphelenchoidea</taxon>
        <taxon>Aphelenchoididae</taxon>
        <taxon>Bursaphelenchus</taxon>
    </lineage>
</organism>
<protein>
    <submittedName>
        <fullName evidence="3">(pine wood nematode) hypothetical protein</fullName>
    </submittedName>
</protein>
<feature type="compositionally biased region" description="Basic and acidic residues" evidence="1">
    <location>
        <begin position="825"/>
        <end position="854"/>
    </location>
</feature>
<feature type="region of interest" description="Disordered" evidence="1">
    <location>
        <begin position="1049"/>
        <end position="1105"/>
    </location>
</feature>
<keyword evidence="4" id="KW-1185">Reference proteome</keyword>
<evidence type="ECO:0000256" key="1">
    <source>
        <dbReference type="SAM" id="MobiDB-lite"/>
    </source>
</evidence>
<proteinExistence type="predicted"/>
<dbReference type="AlphaFoldDB" id="A0A7I8X1Y3"/>
<dbReference type="EMBL" id="CAJFDI010000006">
    <property type="protein sequence ID" value="CAD5234802.1"/>
    <property type="molecule type" value="Genomic_DNA"/>
</dbReference>
<feature type="compositionally biased region" description="Polar residues" evidence="1">
    <location>
        <begin position="408"/>
        <end position="424"/>
    </location>
</feature>
<feature type="region of interest" description="Disordered" evidence="1">
    <location>
        <begin position="1"/>
        <end position="41"/>
    </location>
</feature>
<feature type="compositionally biased region" description="Basic and acidic residues" evidence="1">
    <location>
        <begin position="1070"/>
        <end position="1089"/>
    </location>
</feature>
<feature type="region of interest" description="Disordered" evidence="1">
    <location>
        <begin position="385"/>
        <end position="459"/>
    </location>
</feature>
<dbReference type="EMBL" id="CAJFCV020000006">
    <property type="protein sequence ID" value="CAG9130823.1"/>
    <property type="molecule type" value="Genomic_DNA"/>
</dbReference>
<evidence type="ECO:0000313" key="4">
    <source>
        <dbReference type="Proteomes" id="UP000659654"/>
    </source>
</evidence>
<dbReference type="SUPFAM" id="SSF49599">
    <property type="entry name" value="TRAF domain-like"/>
    <property type="match status" value="1"/>
</dbReference>
<dbReference type="Proteomes" id="UP000659654">
    <property type="component" value="Unassembled WGS sequence"/>
</dbReference>
<dbReference type="Proteomes" id="UP000582659">
    <property type="component" value="Unassembled WGS sequence"/>
</dbReference>
<dbReference type="Pfam" id="PF22486">
    <property type="entry name" value="MATH_2"/>
    <property type="match status" value="1"/>
</dbReference>
<feature type="compositionally biased region" description="Polar residues" evidence="1">
    <location>
        <begin position="386"/>
        <end position="396"/>
    </location>
</feature>
<evidence type="ECO:0000259" key="2">
    <source>
        <dbReference type="PROSITE" id="PS50144"/>
    </source>
</evidence>
<feature type="domain" description="MATH" evidence="2">
    <location>
        <begin position="115"/>
        <end position="239"/>
    </location>
</feature>
<reference evidence="3" key="1">
    <citation type="submission" date="2020-09" db="EMBL/GenBank/DDBJ databases">
        <authorList>
            <person name="Kikuchi T."/>
        </authorList>
    </citation>
    <scope>NUCLEOTIDE SEQUENCE</scope>
    <source>
        <strain evidence="3">Ka4C1</strain>
    </source>
</reference>
<comment type="caution">
    <text evidence="3">The sequence shown here is derived from an EMBL/GenBank/DDBJ whole genome shotgun (WGS) entry which is preliminary data.</text>
</comment>
<dbReference type="Gene3D" id="2.60.210.10">
    <property type="entry name" value="Apoptosis, Tumor Necrosis Factor Receptor Associated Protein 2, Chain A"/>
    <property type="match status" value="1"/>
</dbReference>
<feature type="region of interest" description="Disordered" evidence="1">
    <location>
        <begin position="825"/>
        <end position="857"/>
    </location>
</feature>
<dbReference type="SMART" id="SM00061">
    <property type="entry name" value="MATH"/>
    <property type="match status" value="1"/>
</dbReference>
<gene>
    <name evidence="3" type="ORF">BXYJ_LOCUS14893</name>
</gene>
<dbReference type="InterPro" id="IPR008974">
    <property type="entry name" value="TRAF-like"/>
</dbReference>
<dbReference type="InterPro" id="IPR002083">
    <property type="entry name" value="MATH/TRAF_dom"/>
</dbReference>
<dbReference type="SMR" id="A0A7I8X1Y3"/>